<accession>A0AAW2BH02</accession>
<keyword evidence="3" id="KW-1185">Reference proteome</keyword>
<name>A0AAW2BH02_9ROSI</name>
<dbReference type="AlphaFoldDB" id="A0AAW2BH02"/>
<proteinExistence type="predicted"/>
<dbReference type="EMBL" id="JAZDWU010000012">
    <property type="protein sequence ID" value="KAK9984079.1"/>
    <property type="molecule type" value="Genomic_DNA"/>
</dbReference>
<dbReference type="Proteomes" id="UP001459277">
    <property type="component" value="Unassembled WGS sequence"/>
</dbReference>
<reference evidence="2 3" key="1">
    <citation type="submission" date="2024-01" db="EMBL/GenBank/DDBJ databases">
        <title>A telomere-to-telomere, gap-free genome of sweet tea (Lithocarpus litseifolius).</title>
        <authorList>
            <person name="Zhou J."/>
        </authorList>
    </citation>
    <scope>NUCLEOTIDE SEQUENCE [LARGE SCALE GENOMIC DNA]</scope>
    <source>
        <strain evidence="2">Zhou-2022a</strain>
        <tissue evidence="2">Leaf</tissue>
    </source>
</reference>
<evidence type="ECO:0000256" key="1">
    <source>
        <dbReference type="SAM" id="SignalP"/>
    </source>
</evidence>
<sequence length="80" mass="8938">MALTMAALVIFFKWVMARSCVEVSVARAYIGFGFECGKDKHPFCAKRGGHEEEQRAHVHRAVPVPCFERIGGEDEVEEIG</sequence>
<keyword evidence="1" id="KW-0732">Signal</keyword>
<feature type="signal peptide" evidence="1">
    <location>
        <begin position="1"/>
        <end position="17"/>
    </location>
</feature>
<evidence type="ECO:0000313" key="2">
    <source>
        <dbReference type="EMBL" id="KAK9984079.1"/>
    </source>
</evidence>
<organism evidence="2 3">
    <name type="scientific">Lithocarpus litseifolius</name>
    <dbReference type="NCBI Taxonomy" id="425828"/>
    <lineage>
        <taxon>Eukaryota</taxon>
        <taxon>Viridiplantae</taxon>
        <taxon>Streptophyta</taxon>
        <taxon>Embryophyta</taxon>
        <taxon>Tracheophyta</taxon>
        <taxon>Spermatophyta</taxon>
        <taxon>Magnoliopsida</taxon>
        <taxon>eudicotyledons</taxon>
        <taxon>Gunneridae</taxon>
        <taxon>Pentapetalae</taxon>
        <taxon>rosids</taxon>
        <taxon>fabids</taxon>
        <taxon>Fagales</taxon>
        <taxon>Fagaceae</taxon>
        <taxon>Lithocarpus</taxon>
    </lineage>
</organism>
<feature type="chain" id="PRO_5043901256" description="Secreted protein" evidence="1">
    <location>
        <begin position="18"/>
        <end position="80"/>
    </location>
</feature>
<evidence type="ECO:0008006" key="4">
    <source>
        <dbReference type="Google" id="ProtNLM"/>
    </source>
</evidence>
<protein>
    <recommendedName>
        <fullName evidence="4">Secreted protein</fullName>
    </recommendedName>
</protein>
<gene>
    <name evidence="2" type="ORF">SO802_033604</name>
</gene>
<evidence type="ECO:0000313" key="3">
    <source>
        <dbReference type="Proteomes" id="UP001459277"/>
    </source>
</evidence>
<comment type="caution">
    <text evidence="2">The sequence shown here is derived from an EMBL/GenBank/DDBJ whole genome shotgun (WGS) entry which is preliminary data.</text>
</comment>